<dbReference type="KEGG" id="naz:Aazo_1901"/>
<dbReference type="AlphaFoldDB" id="D7DVY4"/>
<sequence>MDELIASALGEHSKTLVKQRNHLLHADGEERLNYAKDSAPKLPIGSGAMGSLIRQVVNLRMKGNSEFWLRENGQIILHRIAGSWHNFCNSIFISFIHLQTV</sequence>
<protein>
    <submittedName>
        <fullName evidence="1">Uncharacterized protein</fullName>
    </submittedName>
</protein>
<accession>D7DVY4</accession>
<dbReference type="EMBL" id="CP002059">
    <property type="protein sequence ID" value="ADI63993.1"/>
    <property type="molecule type" value="Genomic_DNA"/>
</dbReference>
<organism evidence="1 2">
    <name type="scientific">Nostoc azollae (strain 0708)</name>
    <name type="common">Anabaena azollae (strain 0708)</name>
    <dbReference type="NCBI Taxonomy" id="551115"/>
    <lineage>
        <taxon>Bacteria</taxon>
        <taxon>Bacillati</taxon>
        <taxon>Cyanobacteriota</taxon>
        <taxon>Cyanophyceae</taxon>
        <taxon>Nostocales</taxon>
        <taxon>Nostocaceae</taxon>
        <taxon>Trichormus</taxon>
    </lineage>
</organism>
<gene>
    <name evidence="1" type="ordered locus">Aazo_1901</name>
</gene>
<evidence type="ECO:0000313" key="2">
    <source>
        <dbReference type="Proteomes" id="UP000001511"/>
    </source>
</evidence>
<proteinExistence type="predicted"/>
<dbReference type="Proteomes" id="UP000001511">
    <property type="component" value="Chromosome"/>
</dbReference>
<evidence type="ECO:0000313" key="1">
    <source>
        <dbReference type="EMBL" id="ADI63993.1"/>
    </source>
</evidence>
<reference evidence="1 2" key="1">
    <citation type="journal article" date="2010" name="PLoS ONE">
        <title>Genome erosion in a nitrogen-fixing vertically transmitted endosymbiotic multicellular cyanobacterium.</title>
        <authorList>
            <person name="Ran L."/>
            <person name="Larsson J."/>
            <person name="Vigil-Stenman T."/>
            <person name="Nylander J.A."/>
            <person name="Ininbergs K."/>
            <person name="Zheng W.W."/>
            <person name="Lapidus A."/>
            <person name="Lowry S."/>
            <person name="Haselkorn R."/>
            <person name="Bergman B."/>
        </authorList>
    </citation>
    <scope>NUCLEOTIDE SEQUENCE [LARGE SCALE GENOMIC DNA]</scope>
    <source>
        <strain evidence="1 2">0708</strain>
    </source>
</reference>
<dbReference type="HOGENOM" id="CLU_176978_0_0_3"/>
<name>D7DVY4_NOSA0</name>
<keyword evidence="2" id="KW-1185">Reference proteome</keyword>
<dbReference type="OrthoDB" id="475019at2"/>